<sequence>MIHPAPTVRDINSSSDPVVIYSFKECEGLTTIDCATCVKNVLIRNPHVLKLLNRFLHILKQPMQWTYPIDVVLKFLYWVVDASVGQRLAAISVVLTIMPITSSFLVLRYDMVKLLFQTYEFWYITVINIVCCVAVGMEFADWRCCGAIMVTLGNQNTLMIDANFRSVSTTIIAATISAIMLMFFIVYYALGFVDAVQSVDLLRYNGWSLRSCDVAINGLSTIVLILLRNAYRRFSHIATMDMTDSRVRCISYRARVRLVPVTSHGISPTETAGVVKEVTSSDPAPVGSSTTRLQLVKVNTTFTNTDVVGSARGFSVSCVQFPTVATRTVQFLAIIGAIFSLVACMLSTNHARHRVCTQISFWSTSVYCSASFLHQNRKMLRLLVASFDYLFLSAQLLLAYLTIGYLLRWNERCYLVLTLWLWGHWIVTLDAIMPDAKSKLGVTRSLAMFTIATKLSGLVMICAHFTFRTDSDFEDRVMWAGVFHGRPVKVFSIPFLFSRVLTIFFWCLRLLWRLGNRHGRDGLIMIQGGIEYKDMEVWRRSRRLVAIRTSATSWRRSRRNATVQS</sequence>
<organism evidence="2 3">
    <name type="scientific">Pythium oligandrum</name>
    <name type="common">Mycoparasitic fungus</name>
    <dbReference type="NCBI Taxonomy" id="41045"/>
    <lineage>
        <taxon>Eukaryota</taxon>
        <taxon>Sar</taxon>
        <taxon>Stramenopiles</taxon>
        <taxon>Oomycota</taxon>
        <taxon>Peronosporomycetes</taxon>
        <taxon>Pythiales</taxon>
        <taxon>Pythiaceae</taxon>
        <taxon>Pythium</taxon>
    </lineage>
</organism>
<gene>
    <name evidence="2" type="ORF">Poli38472_007681</name>
</gene>
<protein>
    <submittedName>
        <fullName evidence="2">Uncharacterized protein</fullName>
    </submittedName>
</protein>
<feature type="transmembrane region" description="Helical" evidence="1">
    <location>
        <begin position="88"/>
        <end position="109"/>
    </location>
</feature>
<feature type="transmembrane region" description="Helical" evidence="1">
    <location>
        <begin position="413"/>
        <end position="433"/>
    </location>
</feature>
<feature type="transmembrane region" description="Helical" evidence="1">
    <location>
        <begin position="445"/>
        <end position="467"/>
    </location>
</feature>
<keyword evidence="1" id="KW-1133">Transmembrane helix</keyword>
<evidence type="ECO:0000313" key="2">
    <source>
        <dbReference type="EMBL" id="TMW68009.1"/>
    </source>
</evidence>
<keyword evidence="1" id="KW-0472">Membrane</keyword>
<comment type="caution">
    <text evidence="2">The sequence shown here is derived from an EMBL/GenBank/DDBJ whole genome shotgun (WGS) entry which is preliminary data.</text>
</comment>
<keyword evidence="3" id="KW-1185">Reference proteome</keyword>
<feature type="transmembrane region" description="Helical" evidence="1">
    <location>
        <begin position="207"/>
        <end position="227"/>
    </location>
</feature>
<feature type="transmembrane region" description="Helical" evidence="1">
    <location>
        <begin position="487"/>
        <end position="512"/>
    </location>
</feature>
<feature type="transmembrane region" description="Helical" evidence="1">
    <location>
        <begin position="382"/>
        <end position="407"/>
    </location>
</feature>
<dbReference type="EMBL" id="SPLM01000003">
    <property type="protein sequence ID" value="TMW68009.1"/>
    <property type="molecule type" value="Genomic_DNA"/>
</dbReference>
<evidence type="ECO:0000313" key="3">
    <source>
        <dbReference type="Proteomes" id="UP000794436"/>
    </source>
</evidence>
<dbReference type="OrthoDB" id="120491at2759"/>
<keyword evidence="1" id="KW-0812">Transmembrane</keyword>
<feature type="transmembrane region" description="Helical" evidence="1">
    <location>
        <begin position="121"/>
        <end position="140"/>
    </location>
</feature>
<feature type="transmembrane region" description="Helical" evidence="1">
    <location>
        <begin position="167"/>
        <end position="187"/>
    </location>
</feature>
<proteinExistence type="predicted"/>
<reference evidence="2" key="1">
    <citation type="submission" date="2019-03" db="EMBL/GenBank/DDBJ databases">
        <title>Long read genome sequence of the mycoparasitic Pythium oligandrum ATCC 38472 isolated from sugarbeet rhizosphere.</title>
        <authorList>
            <person name="Gaulin E."/>
        </authorList>
    </citation>
    <scope>NUCLEOTIDE SEQUENCE</scope>
    <source>
        <strain evidence="2">ATCC 38472_TT</strain>
    </source>
</reference>
<name>A0A8K1FP47_PYTOL</name>
<evidence type="ECO:0000256" key="1">
    <source>
        <dbReference type="SAM" id="Phobius"/>
    </source>
</evidence>
<accession>A0A8K1FP47</accession>
<dbReference type="Proteomes" id="UP000794436">
    <property type="component" value="Unassembled WGS sequence"/>
</dbReference>
<dbReference type="AlphaFoldDB" id="A0A8K1FP47"/>